<reference evidence="10 11" key="1">
    <citation type="submission" date="2024-04" db="EMBL/GenBank/DDBJ databases">
        <title>Symmetric and asymmetric DNA N6-adenine methylation regulates different biological responses in Mucorales.</title>
        <authorList>
            <consortium name="Lawrence Berkeley National Laboratory"/>
            <person name="Lax C."/>
            <person name="Mondo S.J."/>
            <person name="Osorio-Concepcion M."/>
            <person name="Muszewska A."/>
            <person name="Corrochano-Luque M."/>
            <person name="Gutierrez G."/>
            <person name="Riley R."/>
            <person name="Lipzen A."/>
            <person name="Guo J."/>
            <person name="Hundley H."/>
            <person name="Amirebrahimi M."/>
            <person name="Ng V."/>
            <person name="Lorenzo-Gutierrez D."/>
            <person name="Binder U."/>
            <person name="Yang J."/>
            <person name="Song Y."/>
            <person name="Canovas D."/>
            <person name="Navarro E."/>
            <person name="Freitag M."/>
            <person name="Gabaldon T."/>
            <person name="Grigoriev I.V."/>
            <person name="Corrochano L.M."/>
            <person name="Nicolas F.E."/>
            <person name="Garre V."/>
        </authorList>
    </citation>
    <scope>NUCLEOTIDE SEQUENCE [LARGE SCALE GENOMIC DNA]</scope>
    <source>
        <strain evidence="10 11">L51</strain>
    </source>
</reference>
<accession>A0ABR3AW20</accession>
<evidence type="ECO:0000313" key="11">
    <source>
        <dbReference type="Proteomes" id="UP001448207"/>
    </source>
</evidence>
<evidence type="ECO:0000259" key="9">
    <source>
        <dbReference type="Pfam" id="PF01699"/>
    </source>
</evidence>
<comment type="caution">
    <text evidence="10">The sequence shown here is derived from an EMBL/GenBank/DDBJ whole genome shotgun (WGS) entry which is preliminary data.</text>
</comment>
<feature type="domain" description="Sodium/calcium exchanger membrane region" evidence="9">
    <location>
        <begin position="46"/>
        <end position="168"/>
    </location>
</feature>
<evidence type="ECO:0000256" key="7">
    <source>
        <dbReference type="SAM" id="MobiDB-lite"/>
    </source>
</evidence>
<feature type="domain" description="Sodium/calcium exchanger membrane region" evidence="9">
    <location>
        <begin position="573"/>
        <end position="720"/>
    </location>
</feature>
<keyword evidence="3" id="KW-0813">Transport</keyword>
<dbReference type="InterPro" id="IPR004837">
    <property type="entry name" value="NaCa_Exmemb"/>
</dbReference>
<evidence type="ECO:0000256" key="2">
    <source>
        <dbReference type="ARBA" id="ARBA00008170"/>
    </source>
</evidence>
<keyword evidence="11" id="KW-1185">Reference proteome</keyword>
<feature type="region of interest" description="Disordered" evidence="7">
    <location>
        <begin position="178"/>
        <end position="211"/>
    </location>
</feature>
<dbReference type="PANTHER" id="PTHR12266">
    <property type="entry name" value="NA+/CA2+ K+ INDEPENDENT EXCHANGER"/>
    <property type="match status" value="1"/>
</dbReference>
<feature type="transmembrane region" description="Helical" evidence="8">
    <location>
        <begin position="150"/>
        <end position="172"/>
    </location>
</feature>
<evidence type="ECO:0000313" key="10">
    <source>
        <dbReference type="EMBL" id="KAL0083784.1"/>
    </source>
</evidence>
<dbReference type="Proteomes" id="UP001448207">
    <property type="component" value="Unassembled WGS sequence"/>
</dbReference>
<evidence type="ECO:0000256" key="3">
    <source>
        <dbReference type="ARBA" id="ARBA00022448"/>
    </source>
</evidence>
<sequence length="729" mass="80053">CIDIESHVNQCSFVKDACKGLSGFYLRFYYCTSVWRPLVLITLFSGLLLLFGAVSVASADFFCPNLQSISAKLQLSESLVGHIAMNSGSGSLAIGELIGAAFFIVAVVSGSVGIIRPFKSKRITFMRDAPFLAGATLILGWVVYIERIEWYHGLALILYYVTYVLVVFLSTYHSSATATLKNPSEDSPLLNTNNEEPKIFQNRRTKRKHKPPRLHIPDHGFLVTCNTSDHDPPLGSIIKPISPLPFDQPEASYIPLPISRAASNSGSFSSQSSSRAMAPRVGIRSSLFNAIEFHEQIASLRRVSSINTINLFNSPEGSLRSSSPQRSPRVPEWRISVDMSPSRNISAPDSCLNMPDVHLPHHNDYFSYISQNLAPAQPTIVNVSSSDQISSCKKVREEYFNYALASESVISACQSVQKTLFPTLQFWESKTRFAKISSLAAAPLVLLFTITLPVVEYDTARNKASTPTLYRSPSPEININKKTYLSVNNFGPSYVDRVQEPEPELQQIPWCRWLLALQAITSTTFITAIMAGNGWVTYPHIMWGTVLGCILSIIVLVNTNPSQPPSWNWLLSIPGFIVALHWVFLLVNEMVSMLQALGIIFHISDAIMGLTIFALGNSMGDLVANTAIAEMGFPTMAISACYAGPLLNTVLGVGISSTYQILKSGKAYPLDISPTILISAGGLVVVLLSTIIVTSFNGCRVTRGLGWWMISVYCACCFTNVLIEFRVIG</sequence>
<evidence type="ECO:0000256" key="8">
    <source>
        <dbReference type="SAM" id="Phobius"/>
    </source>
</evidence>
<comment type="similarity">
    <text evidence="2">Belongs to the Ca(2+):cation antiporter (CaCA) (TC 2.A.19) family.</text>
</comment>
<feature type="transmembrane region" description="Helical" evidence="8">
    <location>
        <begin position="705"/>
        <end position="723"/>
    </location>
</feature>
<gene>
    <name evidence="10" type="ORF">J3Q64DRAFT_1641517</name>
</gene>
<feature type="transmembrane region" description="Helical" evidence="8">
    <location>
        <begin position="636"/>
        <end position="662"/>
    </location>
</feature>
<evidence type="ECO:0000256" key="6">
    <source>
        <dbReference type="ARBA" id="ARBA00023136"/>
    </source>
</evidence>
<protein>
    <submittedName>
        <fullName evidence="10">Sodium/calcium exchanger protein-domain-containing protein</fullName>
    </submittedName>
</protein>
<feature type="transmembrane region" description="Helical" evidence="8">
    <location>
        <begin position="37"/>
        <end position="57"/>
    </location>
</feature>
<dbReference type="Pfam" id="PF01699">
    <property type="entry name" value="Na_Ca_ex"/>
    <property type="match status" value="2"/>
</dbReference>
<organism evidence="10 11">
    <name type="scientific">Phycomyces blakesleeanus</name>
    <dbReference type="NCBI Taxonomy" id="4837"/>
    <lineage>
        <taxon>Eukaryota</taxon>
        <taxon>Fungi</taxon>
        <taxon>Fungi incertae sedis</taxon>
        <taxon>Mucoromycota</taxon>
        <taxon>Mucoromycotina</taxon>
        <taxon>Mucoromycetes</taxon>
        <taxon>Mucorales</taxon>
        <taxon>Phycomycetaceae</taxon>
        <taxon>Phycomyces</taxon>
    </lineage>
</organism>
<name>A0ABR3AW20_PHYBL</name>
<feature type="transmembrane region" description="Helical" evidence="8">
    <location>
        <begin position="674"/>
        <end position="693"/>
    </location>
</feature>
<feature type="transmembrane region" description="Helical" evidence="8">
    <location>
        <begin position="125"/>
        <end position="144"/>
    </location>
</feature>
<feature type="transmembrane region" description="Helical" evidence="8">
    <location>
        <begin position="594"/>
        <end position="616"/>
    </location>
</feature>
<feature type="transmembrane region" description="Helical" evidence="8">
    <location>
        <begin position="436"/>
        <end position="455"/>
    </location>
</feature>
<keyword evidence="4 8" id="KW-0812">Transmembrane</keyword>
<comment type="subcellular location">
    <subcellularLocation>
        <location evidence="1">Membrane</location>
        <topology evidence="1">Multi-pass membrane protein</topology>
    </subcellularLocation>
</comment>
<dbReference type="InterPro" id="IPR044880">
    <property type="entry name" value="NCX_ion-bd_dom_sf"/>
</dbReference>
<evidence type="ECO:0000256" key="1">
    <source>
        <dbReference type="ARBA" id="ARBA00004141"/>
    </source>
</evidence>
<proteinExistence type="inferred from homology"/>
<evidence type="ECO:0000256" key="4">
    <source>
        <dbReference type="ARBA" id="ARBA00022692"/>
    </source>
</evidence>
<dbReference type="PANTHER" id="PTHR12266:SF0">
    <property type="entry name" value="MITOCHONDRIAL SODIUM_CALCIUM EXCHANGER PROTEIN"/>
    <property type="match status" value="1"/>
</dbReference>
<feature type="transmembrane region" description="Helical" evidence="8">
    <location>
        <begin position="97"/>
        <end position="118"/>
    </location>
</feature>
<evidence type="ECO:0000256" key="5">
    <source>
        <dbReference type="ARBA" id="ARBA00022989"/>
    </source>
</evidence>
<dbReference type="Gene3D" id="1.20.1420.30">
    <property type="entry name" value="NCX, central ion-binding region"/>
    <property type="match status" value="2"/>
</dbReference>
<dbReference type="InterPro" id="IPR051359">
    <property type="entry name" value="CaCA_antiporter"/>
</dbReference>
<dbReference type="EMBL" id="JBCLYO010000013">
    <property type="protein sequence ID" value="KAL0083784.1"/>
    <property type="molecule type" value="Genomic_DNA"/>
</dbReference>
<keyword evidence="5 8" id="KW-1133">Transmembrane helix</keyword>
<feature type="transmembrane region" description="Helical" evidence="8">
    <location>
        <begin position="538"/>
        <end position="557"/>
    </location>
</feature>
<feature type="non-terminal residue" evidence="10">
    <location>
        <position position="1"/>
    </location>
</feature>
<feature type="transmembrane region" description="Helical" evidence="8">
    <location>
        <begin position="569"/>
        <end position="587"/>
    </location>
</feature>
<feature type="compositionally biased region" description="Basic residues" evidence="7">
    <location>
        <begin position="201"/>
        <end position="211"/>
    </location>
</feature>
<keyword evidence="6 8" id="KW-0472">Membrane</keyword>